<feature type="domain" description="RNA polymerase sigma factor 70 region 4 type 2" evidence="2">
    <location>
        <begin position="52"/>
        <end position="93"/>
    </location>
</feature>
<dbReference type="InterPro" id="IPR013249">
    <property type="entry name" value="RNA_pol_sigma70_r4_t2"/>
</dbReference>
<proteinExistence type="predicted"/>
<dbReference type="InterPro" id="IPR013324">
    <property type="entry name" value="RNA_pol_sigma_r3/r4-like"/>
</dbReference>
<dbReference type="Pfam" id="PF08281">
    <property type="entry name" value="Sigma70_r4_2"/>
    <property type="match status" value="1"/>
</dbReference>
<evidence type="ECO:0000313" key="4">
    <source>
        <dbReference type="Proteomes" id="UP000595197"/>
    </source>
</evidence>
<dbReference type="SUPFAM" id="SSF88659">
    <property type="entry name" value="Sigma3 and sigma4 domains of RNA polymerase sigma factors"/>
    <property type="match status" value="1"/>
</dbReference>
<reference evidence="3" key="1">
    <citation type="submission" date="2021-02" db="EMBL/GenBank/DDBJ databases">
        <title>Skermanella TT6 skin isolate.</title>
        <authorList>
            <person name="Lee K."/>
            <person name="Ganzorig M."/>
        </authorList>
    </citation>
    <scope>NUCLEOTIDE SEQUENCE</scope>
    <source>
        <strain evidence="3">TT6</strain>
    </source>
</reference>
<name>A0ABX7BA78_9PROT</name>
<dbReference type="Gene3D" id="1.10.10.10">
    <property type="entry name" value="Winged helix-like DNA-binding domain superfamily/Winged helix DNA-binding domain"/>
    <property type="match status" value="1"/>
</dbReference>
<keyword evidence="4" id="KW-1185">Reference proteome</keyword>
<dbReference type="InterPro" id="IPR036388">
    <property type="entry name" value="WH-like_DNA-bd_sf"/>
</dbReference>
<dbReference type="EMBL" id="CP067420">
    <property type="protein sequence ID" value="QQP91300.1"/>
    <property type="molecule type" value="Genomic_DNA"/>
</dbReference>
<evidence type="ECO:0000259" key="2">
    <source>
        <dbReference type="Pfam" id="PF08281"/>
    </source>
</evidence>
<dbReference type="Proteomes" id="UP000595197">
    <property type="component" value="Chromosome"/>
</dbReference>
<evidence type="ECO:0000313" key="3">
    <source>
        <dbReference type="EMBL" id="QQP91300.1"/>
    </source>
</evidence>
<sequence length="102" mass="11035">MNTCASMTSNCRSIVSCAGLARTEDNERRGGESEQNPSTSNVIPASEMKAGKLPAEGRDVLLLVCVQGMSYRDAVHELGISTVEVKDRLLRARLGLIRTLDL</sequence>
<accession>A0ABX7BA78</accession>
<protein>
    <recommendedName>
        <fullName evidence="2">RNA polymerase sigma factor 70 region 4 type 2 domain-containing protein</fullName>
    </recommendedName>
</protein>
<evidence type="ECO:0000256" key="1">
    <source>
        <dbReference type="SAM" id="MobiDB-lite"/>
    </source>
</evidence>
<feature type="compositionally biased region" description="Basic and acidic residues" evidence="1">
    <location>
        <begin position="23"/>
        <end position="32"/>
    </location>
</feature>
<feature type="compositionally biased region" description="Polar residues" evidence="1">
    <location>
        <begin position="33"/>
        <end position="43"/>
    </location>
</feature>
<gene>
    <name evidence="3" type="ORF">IGS68_08880</name>
</gene>
<organism evidence="3 4">
    <name type="scientific">Skermanella cutis</name>
    <dbReference type="NCBI Taxonomy" id="2775420"/>
    <lineage>
        <taxon>Bacteria</taxon>
        <taxon>Pseudomonadati</taxon>
        <taxon>Pseudomonadota</taxon>
        <taxon>Alphaproteobacteria</taxon>
        <taxon>Rhodospirillales</taxon>
        <taxon>Azospirillaceae</taxon>
        <taxon>Skermanella</taxon>
    </lineage>
</organism>
<dbReference type="RefSeq" id="WP_201079063.1">
    <property type="nucleotide sequence ID" value="NZ_CP067420.1"/>
</dbReference>
<feature type="region of interest" description="Disordered" evidence="1">
    <location>
        <begin position="23"/>
        <end position="45"/>
    </location>
</feature>